<evidence type="ECO:0000256" key="3">
    <source>
        <dbReference type="RuleBase" id="RU362119"/>
    </source>
</evidence>
<dbReference type="EMBL" id="ACNN01000029">
    <property type="protein sequence ID" value="EEN82199.1"/>
    <property type="molecule type" value="Genomic_DNA"/>
</dbReference>
<dbReference type="InterPro" id="IPR008334">
    <property type="entry name" value="5'-Nucleotdase_C"/>
</dbReference>
<gene>
    <name evidence="6" type="ORF">POREN0001_0431</name>
</gene>
<dbReference type="Pfam" id="PF02872">
    <property type="entry name" value="5_nucleotid_C"/>
    <property type="match status" value="1"/>
</dbReference>
<dbReference type="PRINTS" id="PR01607">
    <property type="entry name" value="APYRASEFAMLY"/>
</dbReference>
<sequence>MGIQFLFAQEKPTTITFLSVNDMHATLDRFPRFAYMVDSLRGLYPDLVLVSAGDNQTGNPINDQFSPKGYPMVALMNAVGFNYSTVGNHEFDSRPYGFALLTQEAQFPFICSNVEVEPYIGIRILPSTVHTFYDKGVRVALLGAVQLEADGKPATHPDWLHGIKFELARDVLPRYKDMHDRCDATVLISHLGLEEDQVVAAQNPWIDLIIGGHSHTYLPAPIEVGSVSISQSGCKLQHLNMMQMTLHKGKVIAKEAHSLPIDPKAGKEKKEVRALVDQFNNNPVFSEVVGTALDNFTSYDQLGYFMVDAYRSMTESDIAVQNNGGVRISKLPKGDITRRDILTLDPFGNEMMVADLSLDELKALLLSGTVREEEHRPFLISGATAHYVFTPDKKCTSIELRDAKGKPLSPKRRYKVAYNSYINAAYPYEHKQPAVGQGYNTAEAIMRYIGQLKKVPSYQKASPRIHIKVK</sequence>
<dbReference type="InterPro" id="IPR006179">
    <property type="entry name" value="5_nucleotidase/apyrase"/>
</dbReference>
<dbReference type="SUPFAM" id="SSF56300">
    <property type="entry name" value="Metallo-dependent phosphatases"/>
    <property type="match status" value="1"/>
</dbReference>
<protein>
    <submittedName>
        <fullName evidence="6">5'-nucleotidase, C-terminal domain protein</fullName>
    </submittedName>
</protein>
<dbReference type="Pfam" id="PF00149">
    <property type="entry name" value="Metallophos"/>
    <property type="match status" value="1"/>
</dbReference>
<dbReference type="eggNOG" id="COG0737">
    <property type="taxonomic scope" value="Bacteria"/>
</dbReference>
<evidence type="ECO:0000259" key="4">
    <source>
        <dbReference type="Pfam" id="PF00149"/>
    </source>
</evidence>
<evidence type="ECO:0000259" key="5">
    <source>
        <dbReference type="Pfam" id="PF02872"/>
    </source>
</evidence>
<comment type="caution">
    <text evidence="6">The sequence shown here is derived from an EMBL/GenBank/DDBJ whole genome shotgun (WGS) entry which is preliminary data.</text>
</comment>
<feature type="domain" description="Calcineurin-like phosphoesterase" evidence="4">
    <location>
        <begin position="16"/>
        <end position="217"/>
    </location>
</feature>
<dbReference type="PANTHER" id="PTHR11575">
    <property type="entry name" value="5'-NUCLEOTIDASE-RELATED"/>
    <property type="match status" value="1"/>
</dbReference>
<dbReference type="STRING" id="553175.POREN0001_0431"/>
<dbReference type="GO" id="GO:0000166">
    <property type="term" value="F:nucleotide binding"/>
    <property type="evidence" value="ECO:0007669"/>
    <property type="project" value="UniProtKB-KW"/>
</dbReference>
<dbReference type="GO" id="GO:0046872">
    <property type="term" value="F:metal ion binding"/>
    <property type="evidence" value="ECO:0007669"/>
    <property type="project" value="InterPro"/>
</dbReference>
<dbReference type="Gene3D" id="3.60.21.10">
    <property type="match status" value="1"/>
</dbReference>
<evidence type="ECO:0000256" key="1">
    <source>
        <dbReference type="ARBA" id="ARBA00006654"/>
    </source>
</evidence>
<dbReference type="PANTHER" id="PTHR11575:SF24">
    <property type="entry name" value="5'-NUCLEOTIDASE"/>
    <property type="match status" value="1"/>
</dbReference>
<dbReference type="InterPro" id="IPR006146">
    <property type="entry name" value="5'-Nucleotdase_CS"/>
</dbReference>
<keyword evidence="3" id="KW-0547">Nucleotide-binding</keyword>
<comment type="similarity">
    <text evidence="1 3">Belongs to the 5'-nucleotidase family.</text>
</comment>
<dbReference type="SUPFAM" id="SSF55816">
    <property type="entry name" value="5'-nucleotidase (syn. UDP-sugar hydrolase), C-terminal domain"/>
    <property type="match status" value="1"/>
</dbReference>
<keyword evidence="2" id="KW-0732">Signal</keyword>
<proteinExistence type="inferred from homology"/>
<organism evidence="6 7">
    <name type="scientific">Porphyromonas endodontalis (strain ATCC 35406 / DSM 24491 / JCM 8526 / CCUG 16442 / BCRC 14492 / NCTC 13058 / HG 370)</name>
    <name type="common">Bacteroides endodontalis</name>
    <dbReference type="NCBI Taxonomy" id="553175"/>
    <lineage>
        <taxon>Bacteria</taxon>
        <taxon>Pseudomonadati</taxon>
        <taxon>Bacteroidota</taxon>
        <taxon>Bacteroidia</taxon>
        <taxon>Bacteroidales</taxon>
        <taxon>Porphyromonadaceae</taxon>
        <taxon>Porphyromonas</taxon>
    </lineage>
</organism>
<keyword evidence="3" id="KW-0378">Hydrolase</keyword>
<name>C3JC33_POREA</name>
<dbReference type="InterPro" id="IPR029052">
    <property type="entry name" value="Metallo-depent_PP-like"/>
</dbReference>
<dbReference type="GO" id="GO:0009166">
    <property type="term" value="P:nucleotide catabolic process"/>
    <property type="evidence" value="ECO:0007669"/>
    <property type="project" value="InterPro"/>
</dbReference>
<keyword evidence="7" id="KW-1185">Reference proteome</keyword>
<evidence type="ECO:0000256" key="2">
    <source>
        <dbReference type="ARBA" id="ARBA00022729"/>
    </source>
</evidence>
<evidence type="ECO:0000313" key="6">
    <source>
        <dbReference type="EMBL" id="EEN82199.1"/>
    </source>
</evidence>
<dbReference type="Gene3D" id="3.90.780.10">
    <property type="entry name" value="5'-Nucleotidase, C-terminal domain"/>
    <property type="match status" value="1"/>
</dbReference>
<dbReference type="InterPro" id="IPR036907">
    <property type="entry name" value="5'-Nucleotdase_C_sf"/>
</dbReference>
<dbReference type="PROSITE" id="PS00786">
    <property type="entry name" value="5_NUCLEOTIDASE_2"/>
    <property type="match status" value="1"/>
</dbReference>
<dbReference type="Proteomes" id="UP000004295">
    <property type="component" value="Unassembled WGS sequence"/>
</dbReference>
<accession>C3JC33</accession>
<dbReference type="AlphaFoldDB" id="C3JC33"/>
<dbReference type="GO" id="GO:0016788">
    <property type="term" value="F:hydrolase activity, acting on ester bonds"/>
    <property type="evidence" value="ECO:0007669"/>
    <property type="project" value="InterPro"/>
</dbReference>
<reference evidence="6 7" key="1">
    <citation type="submission" date="2009-04" db="EMBL/GenBank/DDBJ databases">
        <authorList>
            <person name="Sebastian Y."/>
            <person name="Madupu R."/>
            <person name="Durkin A.S."/>
            <person name="Torralba M."/>
            <person name="Methe B."/>
            <person name="Sutton G.G."/>
            <person name="Strausberg R.L."/>
            <person name="Nelson K.E."/>
        </authorList>
    </citation>
    <scope>NUCLEOTIDE SEQUENCE [LARGE SCALE GENOMIC DNA]</scope>
    <source>
        <strain evidence="7">ATCC 35406 / BCRC 14492 / JCM 8526 / NCTC 13058 / HG 370</strain>
    </source>
</reference>
<dbReference type="InterPro" id="IPR004843">
    <property type="entry name" value="Calcineurin-like_PHP"/>
</dbReference>
<feature type="domain" description="5'-Nucleotidase C-terminal" evidence="5">
    <location>
        <begin position="297"/>
        <end position="422"/>
    </location>
</feature>
<evidence type="ECO:0000313" key="7">
    <source>
        <dbReference type="Proteomes" id="UP000004295"/>
    </source>
</evidence>